<dbReference type="Proteomes" id="UP000006526">
    <property type="component" value="Segment"/>
</dbReference>
<evidence type="ECO:0000313" key="2">
    <source>
        <dbReference type="Proteomes" id="UP000006526"/>
    </source>
</evidence>
<reference evidence="1 2" key="1">
    <citation type="journal article" date="2010" name="Environ. Microbiol.">
        <title>Genomic analysis of oceanic cyanobacterial myoviruses compared with T4-like myoviruses from diverse hosts and environments.</title>
        <authorList>
            <person name="Sullivan M.B."/>
            <person name="Huang K.H."/>
            <person name="Ignacio-Espinoza J.C."/>
            <person name="Berlin A.M."/>
            <person name="Kelly L."/>
            <person name="Weigele P.R."/>
            <person name="DeFrancesco A.S."/>
            <person name="Kern S.E."/>
            <person name="Thompson L.R."/>
            <person name="Young S."/>
            <person name="Yandava C."/>
            <person name="Fu R."/>
            <person name="Krastins B."/>
            <person name="Chase M."/>
            <person name="Sarracino D."/>
            <person name="Osburne M.S."/>
            <person name="Henn M.R."/>
            <person name="Chisholm S.W."/>
        </authorList>
    </citation>
    <scope>NUCLEOTIDE SEQUENCE [LARGE SCALE GENOMIC DNA]</scope>
    <source>
        <strain evidence="1">8102-12</strain>
    </source>
</reference>
<protein>
    <submittedName>
        <fullName evidence="1">Uncharacterized protein</fullName>
    </submittedName>
</protein>
<evidence type="ECO:0000313" key="1">
    <source>
        <dbReference type="EMBL" id="ADO97861.1"/>
    </source>
</evidence>
<dbReference type="KEGG" id="vg:10329156"/>
<sequence>MQPQRKLLSLSLADMIKKIKETLGHMFFSPEANGSWTNDVECSIDEEKVDCQELNPYVGVPAPVLNPLDEWFAGSYGYAEALTDKQIEYKKEQEVQQQHAAEQVKEMSDIHDHMYKLATKNTPQLGGSENMF</sequence>
<organism evidence="1 2">
    <name type="scientific">Synechococcus phage S-SSM5</name>
    <dbReference type="NCBI Taxonomy" id="445685"/>
    <lineage>
        <taxon>Viruses</taxon>
        <taxon>Duplodnaviria</taxon>
        <taxon>Heunggongvirae</taxon>
        <taxon>Uroviricota</taxon>
        <taxon>Caudoviricetes</taxon>
        <taxon>Pantevenvirales</taxon>
        <taxon>Kyanoviridae</taxon>
        <taxon>Glaucusvirus</taxon>
        <taxon>Glaucusvirus ssm5</taxon>
    </lineage>
</organism>
<dbReference type="OrthoDB" id="20756at10239"/>
<gene>
    <name evidence="1" type="ORF">SSSM5_210</name>
</gene>
<accession>E3SKP9</accession>
<dbReference type="RefSeq" id="YP_004324812.1">
    <property type="nucleotide sequence ID" value="NC_015289.1"/>
</dbReference>
<dbReference type="GeneID" id="10329156"/>
<keyword evidence="2" id="KW-1185">Reference proteome</keyword>
<dbReference type="EMBL" id="GU071097">
    <property type="protein sequence ID" value="ADO97861.1"/>
    <property type="molecule type" value="Genomic_DNA"/>
</dbReference>
<name>E3SKP9_9CAUD</name>
<proteinExistence type="predicted"/>